<keyword evidence="1" id="KW-1133">Transmembrane helix</keyword>
<feature type="transmembrane region" description="Helical" evidence="1">
    <location>
        <begin position="534"/>
        <end position="555"/>
    </location>
</feature>
<sequence length="577" mass="65106">MNPTRWRTSGLTALCILSLAILLLFLHQAIFPLAAWAFPFLESSFYDIAVYGAYPVQDLVSFDLGAPWASLTRWHQSCDSGLVLLSPNGPSVANPGPMILDARGNLVWATAEYGTVMNMKAQTYKGQQYLTFWAGDKQGSMGDGEYYMLDSTYTLSRKVEAVGDSYKGDLHEFIITDDDTALMTVYNKTQFDLTAMGRPVDGWIVDSLFQEVDIETGDLLFEWRASDHFNPTKSFYKNPFGGYGKGNAYDFFHINSIQKDRHGNYLICSRHLHLIANISPAGEVLWALGGSENQFKDLSGGEATDFKWQHDARWVDEENGILSVFDNGGAGPIMADADHTKAKIIQIDIEKMTAKLLHNYISTQKMLSASQGSVQMLPQREGEDHVFVGWGSASAYSEYTKSGDLLCETHVGASWLFWFERVKSYRAIKTFTWVGRPTYPPAAKISGNRVFVSWNGATQVSTWRLEGSKGNSETDDDFEHIDIIPKVEFEESFLLPQSGSHVRYRVAALDAEQRTMKYSNIIGEQDIVSSVPHFWWVTFGICIFTGLAFGVWLFVTKVLRRRKNMLFSWEMYRYSKL</sequence>
<organism evidence="2 3">
    <name type="scientific">Polychaeton citri CBS 116435</name>
    <dbReference type="NCBI Taxonomy" id="1314669"/>
    <lineage>
        <taxon>Eukaryota</taxon>
        <taxon>Fungi</taxon>
        <taxon>Dikarya</taxon>
        <taxon>Ascomycota</taxon>
        <taxon>Pezizomycotina</taxon>
        <taxon>Dothideomycetes</taxon>
        <taxon>Dothideomycetidae</taxon>
        <taxon>Capnodiales</taxon>
        <taxon>Capnodiaceae</taxon>
        <taxon>Polychaeton</taxon>
    </lineage>
</organism>
<keyword evidence="1" id="KW-0812">Transmembrane</keyword>
<reference evidence="2" key="1">
    <citation type="journal article" date="2020" name="Stud. Mycol.">
        <title>101 Dothideomycetes genomes: a test case for predicting lifestyles and emergence of pathogens.</title>
        <authorList>
            <person name="Haridas S."/>
            <person name="Albert R."/>
            <person name="Binder M."/>
            <person name="Bloem J."/>
            <person name="Labutti K."/>
            <person name="Salamov A."/>
            <person name="Andreopoulos B."/>
            <person name="Baker S."/>
            <person name="Barry K."/>
            <person name="Bills G."/>
            <person name="Bluhm B."/>
            <person name="Cannon C."/>
            <person name="Castanera R."/>
            <person name="Culley D."/>
            <person name="Daum C."/>
            <person name="Ezra D."/>
            <person name="Gonzalez J."/>
            <person name="Henrissat B."/>
            <person name="Kuo A."/>
            <person name="Liang C."/>
            <person name="Lipzen A."/>
            <person name="Lutzoni F."/>
            <person name="Magnuson J."/>
            <person name="Mondo S."/>
            <person name="Nolan M."/>
            <person name="Ohm R."/>
            <person name="Pangilinan J."/>
            <person name="Park H.-J."/>
            <person name="Ramirez L."/>
            <person name="Alfaro M."/>
            <person name="Sun H."/>
            <person name="Tritt A."/>
            <person name="Yoshinaga Y."/>
            <person name="Zwiers L.-H."/>
            <person name="Turgeon B."/>
            <person name="Goodwin S."/>
            <person name="Spatafora J."/>
            <person name="Crous P."/>
            <person name="Grigoriev I."/>
        </authorList>
    </citation>
    <scope>NUCLEOTIDE SEQUENCE</scope>
    <source>
        <strain evidence="2">CBS 116435</strain>
    </source>
</reference>
<keyword evidence="3" id="KW-1185">Reference proteome</keyword>
<name>A0A9P4Q2U7_9PEZI</name>
<dbReference type="Proteomes" id="UP000799441">
    <property type="component" value="Unassembled WGS sequence"/>
</dbReference>
<comment type="caution">
    <text evidence="2">The sequence shown here is derived from an EMBL/GenBank/DDBJ whole genome shotgun (WGS) entry which is preliminary data.</text>
</comment>
<dbReference type="AlphaFoldDB" id="A0A9P4Q2U7"/>
<evidence type="ECO:0000313" key="3">
    <source>
        <dbReference type="Proteomes" id="UP000799441"/>
    </source>
</evidence>
<gene>
    <name evidence="2" type="ORF">K431DRAFT_233920</name>
</gene>
<protein>
    <recommendedName>
        <fullName evidence="4">Arylsulfotransferase</fullName>
    </recommendedName>
</protein>
<dbReference type="InterPro" id="IPR053143">
    <property type="entry name" value="Arylsulfate_ST"/>
</dbReference>
<dbReference type="EMBL" id="MU003852">
    <property type="protein sequence ID" value="KAF2717094.1"/>
    <property type="molecule type" value="Genomic_DNA"/>
</dbReference>
<keyword evidence="1" id="KW-0472">Membrane</keyword>
<dbReference type="PANTHER" id="PTHR35340">
    <property type="entry name" value="PQQ ENZYME REPEAT PROTEIN-RELATED"/>
    <property type="match status" value="1"/>
</dbReference>
<accession>A0A9P4Q2U7</accession>
<evidence type="ECO:0000313" key="2">
    <source>
        <dbReference type="EMBL" id="KAF2717094.1"/>
    </source>
</evidence>
<dbReference type="InterPro" id="IPR039535">
    <property type="entry name" value="ASST-like"/>
</dbReference>
<dbReference type="OrthoDB" id="5427350at2759"/>
<evidence type="ECO:0008006" key="4">
    <source>
        <dbReference type="Google" id="ProtNLM"/>
    </source>
</evidence>
<dbReference type="Pfam" id="PF14269">
    <property type="entry name" value="Arylsulfotran_2"/>
    <property type="match status" value="1"/>
</dbReference>
<evidence type="ECO:0000256" key="1">
    <source>
        <dbReference type="SAM" id="Phobius"/>
    </source>
</evidence>
<dbReference type="PANTHER" id="PTHR35340:SF5">
    <property type="entry name" value="ASST-DOMAIN-CONTAINING PROTEIN"/>
    <property type="match status" value="1"/>
</dbReference>
<proteinExistence type="predicted"/>